<evidence type="ECO:0000313" key="1">
    <source>
        <dbReference type="EMBL" id="MPN23441.1"/>
    </source>
</evidence>
<proteinExistence type="predicted"/>
<protein>
    <submittedName>
        <fullName evidence="1">Uncharacterized protein</fullName>
    </submittedName>
</protein>
<reference evidence="1" key="1">
    <citation type="submission" date="2019-08" db="EMBL/GenBank/DDBJ databases">
        <authorList>
            <person name="Kucharzyk K."/>
            <person name="Murdoch R.W."/>
            <person name="Higgins S."/>
            <person name="Loffler F."/>
        </authorList>
    </citation>
    <scope>NUCLEOTIDE SEQUENCE</scope>
</reference>
<sequence>MGNSDTDVTDFAFEQRFHFINVLDAVVDDKNLSVSTHLVVDGLFHHLRIERVNLCLHGISVGRRRVNGRKIARSHQRKLQCARDRRGGHGKRIDIAFQLFQLFFRCNAKLLFFVYNQ</sequence>
<organism evidence="1">
    <name type="scientific">bioreactor metagenome</name>
    <dbReference type="NCBI Taxonomy" id="1076179"/>
    <lineage>
        <taxon>unclassified sequences</taxon>
        <taxon>metagenomes</taxon>
        <taxon>ecological metagenomes</taxon>
    </lineage>
</organism>
<dbReference type="AlphaFoldDB" id="A0A645G952"/>
<comment type="caution">
    <text evidence="1">The sequence shown here is derived from an EMBL/GenBank/DDBJ whole genome shotgun (WGS) entry which is preliminary data.</text>
</comment>
<accession>A0A645G952</accession>
<name>A0A645G952_9ZZZZ</name>
<gene>
    <name evidence="1" type="ORF">SDC9_170829</name>
</gene>
<dbReference type="EMBL" id="VSSQ01071937">
    <property type="protein sequence ID" value="MPN23441.1"/>
    <property type="molecule type" value="Genomic_DNA"/>
</dbReference>